<organism evidence="1 2">
    <name type="scientific">Clathrus columnatus</name>
    <dbReference type="NCBI Taxonomy" id="1419009"/>
    <lineage>
        <taxon>Eukaryota</taxon>
        <taxon>Fungi</taxon>
        <taxon>Dikarya</taxon>
        <taxon>Basidiomycota</taxon>
        <taxon>Agaricomycotina</taxon>
        <taxon>Agaricomycetes</taxon>
        <taxon>Phallomycetidae</taxon>
        <taxon>Phallales</taxon>
        <taxon>Clathraceae</taxon>
        <taxon>Clathrus</taxon>
    </lineage>
</organism>
<proteinExistence type="predicted"/>
<sequence length="69" mass="7780">MAKRIKAQMIAFSSTASTSVFEEILSLPSSVNEDVETLVTFGQNLKFKEAGDLQMSLKALYYDSRWRIS</sequence>
<gene>
    <name evidence="1" type="ORF">Clacol_001136</name>
</gene>
<comment type="caution">
    <text evidence="1">The sequence shown here is derived from an EMBL/GenBank/DDBJ whole genome shotgun (WGS) entry which is preliminary data.</text>
</comment>
<name>A0AAV5A4X1_9AGAM</name>
<keyword evidence="2" id="KW-1185">Reference proteome</keyword>
<protein>
    <submittedName>
        <fullName evidence="1">Uncharacterized protein</fullName>
    </submittedName>
</protein>
<evidence type="ECO:0000313" key="2">
    <source>
        <dbReference type="Proteomes" id="UP001050691"/>
    </source>
</evidence>
<dbReference type="AlphaFoldDB" id="A0AAV5A4X1"/>
<reference evidence="1" key="1">
    <citation type="submission" date="2021-10" db="EMBL/GenBank/DDBJ databases">
        <title>De novo Genome Assembly of Clathrus columnatus (Basidiomycota, Fungi) Using Illumina and Nanopore Sequence Data.</title>
        <authorList>
            <person name="Ogiso-Tanaka E."/>
            <person name="Itagaki H."/>
            <person name="Hosoya T."/>
            <person name="Hosaka K."/>
        </authorList>
    </citation>
    <scope>NUCLEOTIDE SEQUENCE</scope>
    <source>
        <strain evidence="1">MO-923</strain>
    </source>
</reference>
<accession>A0AAV5A4X1</accession>
<evidence type="ECO:0000313" key="1">
    <source>
        <dbReference type="EMBL" id="GJJ06940.1"/>
    </source>
</evidence>
<dbReference type="EMBL" id="BPWL01000002">
    <property type="protein sequence ID" value="GJJ06940.1"/>
    <property type="molecule type" value="Genomic_DNA"/>
</dbReference>
<dbReference type="Proteomes" id="UP001050691">
    <property type="component" value="Unassembled WGS sequence"/>
</dbReference>